<keyword evidence="2 5" id="KW-0863">Zinc-finger</keyword>
<dbReference type="Proteomes" id="UP001321473">
    <property type="component" value="Unassembled WGS sequence"/>
</dbReference>
<reference evidence="8 9" key="1">
    <citation type="journal article" date="2023" name="Arcadia Sci">
        <title>De novo assembly of a long-read Amblyomma americanum tick genome.</title>
        <authorList>
            <person name="Chou S."/>
            <person name="Poskanzer K.E."/>
            <person name="Rollins M."/>
            <person name="Thuy-Boun P.S."/>
        </authorList>
    </citation>
    <scope>NUCLEOTIDE SEQUENCE [LARGE SCALE GENOMIC DNA]</scope>
    <source>
        <strain evidence="8">F_SG_1</strain>
        <tissue evidence="8">Salivary glands</tissue>
    </source>
</reference>
<accession>A0AAQ4DIK3</accession>
<evidence type="ECO:0000259" key="7">
    <source>
        <dbReference type="PROSITE" id="PS50950"/>
    </source>
</evidence>
<dbReference type="Pfam" id="PF05485">
    <property type="entry name" value="THAP"/>
    <property type="match status" value="1"/>
</dbReference>
<evidence type="ECO:0000256" key="1">
    <source>
        <dbReference type="ARBA" id="ARBA00022723"/>
    </source>
</evidence>
<comment type="caution">
    <text evidence="8">The sequence shown here is derived from an EMBL/GenBank/DDBJ whole genome shotgun (WGS) entry which is preliminary data.</text>
</comment>
<feature type="region of interest" description="Disordered" evidence="6">
    <location>
        <begin position="159"/>
        <end position="189"/>
    </location>
</feature>
<dbReference type="SMART" id="SM00980">
    <property type="entry name" value="THAP"/>
    <property type="match status" value="1"/>
</dbReference>
<dbReference type="PROSITE" id="PS50950">
    <property type="entry name" value="ZF_THAP"/>
    <property type="match status" value="1"/>
</dbReference>
<evidence type="ECO:0000256" key="3">
    <source>
        <dbReference type="ARBA" id="ARBA00022833"/>
    </source>
</evidence>
<evidence type="ECO:0000313" key="8">
    <source>
        <dbReference type="EMBL" id="KAK8762293.1"/>
    </source>
</evidence>
<sequence length="219" mass="24842">MRDVMLQNMPRGHWMCFVRGCPNTGRNCSFKFLRVPKDHRFDAYITFADRHDLHGLPRDRVNKAYRICSKHFTDNQYADPGHTRLVWSAVPSVKAWRETLAARGGNKIHMCPTCGRAMTTSLLRSCGVQTDETSFKPELTHFSTAVMASTQHPRLLEMSERSDDSDMSSDNASESNADEDSARIAGLSADDESFSKAECNRYVEKFSSMLPFMFSQNPN</sequence>
<dbReference type="InterPro" id="IPR006612">
    <property type="entry name" value="THAP_Znf"/>
</dbReference>
<name>A0AAQ4DIK3_AMBAM</name>
<protein>
    <recommendedName>
        <fullName evidence="7">THAP-type domain-containing protein</fullName>
    </recommendedName>
</protein>
<evidence type="ECO:0000256" key="2">
    <source>
        <dbReference type="ARBA" id="ARBA00022771"/>
    </source>
</evidence>
<evidence type="ECO:0000256" key="4">
    <source>
        <dbReference type="ARBA" id="ARBA00023125"/>
    </source>
</evidence>
<gene>
    <name evidence="8" type="ORF">V5799_026441</name>
</gene>
<organism evidence="8 9">
    <name type="scientific">Amblyomma americanum</name>
    <name type="common">Lone star tick</name>
    <dbReference type="NCBI Taxonomy" id="6943"/>
    <lineage>
        <taxon>Eukaryota</taxon>
        <taxon>Metazoa</taxon>
        <taxon>Ecdysozoa</taxon>
        <taxon>Arthropoda</taxon>
        <taxon>Chelicerata</taxon>
        <taxon>Arachnida</taxon>
        <taxon>Acari</taxon>
        <taxon>Parasitiformes</taxon>
        <taxon>Ixodida</taxon>
        <taxon>Ixodoidea</taxon>
        <taxon>Ixodidae</taxon>
        <taxon>Amblyomminae</taxon>
        <taxon>Amblyomma</taxon>
    </lineage>
</organism>
<dbReference type="SUPFAM" id="SSF57716">
    <property type="entry name" value="Glucocorticoid receptor-like (DNA-binding domain)"/>
    <property type="match status" value="1"/>
</dbReference>
<proteinExistence type="predicted"/>
<evidence type="ECO:0000313" key="9">
    <source>
        <dbReference type="Proteomes" id="UP001321473"/>
    </source>
</evidence>
<dbReference type="GO" id="GO:0008270">
    <property type="term" value="F:zinc ion binding"/>
    <property type="evidence" value="ECO:0007669"/>
    <property type="project" value="UniProtKB-KW"/>
</dbReference>
<keyword evidence="9" id="KW-1185">Reference proteome</keyword>
<keyword evidence="3" id="KW-0862">Zinc</keyword>
<dbReference type="EMBL" id="JARKHS020030246">
    <property type="protein sequence ID" value="KAK8762293.1"/>
    <property type="molecule type" value="Genomic_DNA"/>
</dbReference>
<evidence type="ECO:0000256" key="6">
    <source>
        <dbReference type="SAM" id="MobiDB-lite"/>
    </source>
</evidence>
<feature type="domain" description="THAP-type" evidence="7">
    <location>
        <begin position="9"/>
        <end position="94"/>
    </location>
</feature>
<dbReference type="AlphaFoldDB" id="A0AAQ4DIK3"/>
<keyword evidence="1" id="KW-0479">Metal-binding</keyword>
<evidence type="ECO:0000256" key="5">
    <source>
        <dbReference type="PROSITE-ProRule" id="PRU00309"/>
    </source>
</evidence>
<dbReference type="GO" id="GO:0003677">
    <property type="term" value="F:DNA binding"/>
    <property type="evidence" value="ECO:0007669"/>
    <property type="project" value="UniProtKB-UniRule"/>
</dbReference>
<keyword evidence="4 5" id="KW-0238">DNA-binding</keyword>